<protein>
    <recommendedName>
        <fullName evidence="1">Ketopantoate reductase C-terminal domain-containing protein</fullName>
    </recommendedName>
</protein>
<dbReference type="Pfam" id="PF08546">
    <property type="entry name" value="ApbA_C"/>
    <property type="match status" value="1"/>
</dbReference>
<evidence type="ECO:0000313" key="2">
    <source>
        <dbReference type="EMBL" id="GMH60604.1"/>
    </source>
</evidence>
<dbReference type="InterPro" id="IPR013328">
    <property type="entry name" value="6PGD_dom2"/>
</dbReference>
<gene>
    <name evidence="2" type="ORF">TrRE_jg12577</name>
</gene>
<evidence type="ECO:0000259" key="1">
    <source>
        <dbReference type="Pfam" id="PF08546"/>
    </source>
</evidence>
<dbReference type="AlphaFoldDB" id="A0A9W7DXY2"/>
<comment type="caution">
    <text evidence="2">The sequence shown here is derived from an EMBL/GenBank/DDBJ whole genome shotgun (WGS) entry which is preliminary data.</text>
</comment>
<dbReference type="OrthoDB" id="3609at2759"/>
<keyword evidence="3" id="KW-1185">Reference proteome</keyword>
<dbReference type="Proteomes" id="UP001165082">
    <property type="component" value="Unassembled WGS sequence"/>
</dbReference>
<accession>A0A9W7DXY2</accession>
<dbReference type="InterPro" id="IPR013752">
    <property type="entry name" value="KPA_reductase"/>
</dbReference>
<reference evidence="2" key="1">
    <citation type="submission" date="2022-07" db="EMBL/GenBank/DDBJ databases">
        <title>Genome analysis of Parmales, a sister group of diatoms, reveals the evolutionary specialization of diatoms from phago-mixotrophs to photoautotrophs.</title>
        <authorList>
            <person name="Ban H."/>
            <person name="Sato S."/>
            <person name="Yoshikawa S."/>
            <person name="Kazumasa Y."/>
            <person name="Nakamura Y."/>
            <person name="Ichinomiya M."/>
            <person name="Saitoh K."/>
            <person name="Sato N."/>
            <person name="Blanc-Mathieu R."/>
            <person name="Endo H."/>
            <person name="Kuwata A."/>
            <person name="Ogata H."/>
        </authorList>
    </citation>
    <scope>NUCLEOTIDE SEQUENCE</scope>
</reference>
<feature type="domain" description="Ketopantoate reductase C-terminal" evidence="1">
    <location>
        <begin position="1"/>
        <end position="112"/>
    </location>
</feature>
<dbReference type="SUPFAM" id="SSF48179">
    <property type="entry name" value="6-phosphogluconate dehydrogenase C-terminal domain-like"/>
    <property type="match status" value="1"/>
</dbReference>
<dbReference type="EMBL" id="BRXZ01001042">
    <property type="protein sequence ID" value="GMH60604.1"/>
    <property type="molecule type" value="Genomic_DNA"/>
</dbReference>
<name>A0A9W7DXY2_9STRA</name>
<organism evidence="2 3">
    <name type="scientific">Triparma retinervis</name>
    <dbReference type="NCBI Taxonomy" id="2557542"/>
    <lineage>
        <taxon>Eukaryota</taxon>
        <taxon>Sar</taxon>
        <taxon>Stramenopiles</taxon>
        <taxon>Ochrophyta</taxon>
        <taxon>Bolidophyceae</taxon>
        <taxon>Parmales</taxon>
        <taxon>Triparmaceae</taxon>
        <taxon>Triparma</taxon>
    </lineage>
</organism>
<evidence type="ECO:0000313" key="3">
    <source>
        <dbReference type="Proteomes" id="UP001165082"/>
    </source>
</evidence>
<dbReference type="InterPro" id="IPR008927">
    <property type="entry name" value="6-PGluconate_DH-like_C_sf"/>
</dbReference>
<sequence length="114" mass="12933">MCTVINCTTDKIAGDENLREECTNVMEEIIEAANADLTARGKTKRRLGDGDKAQMWAHTDTMGVYYPSTLLDFRAGSELELQFMFDEIVKRGRAYGVDMARTERLVGQLHEIRK</sequence>
<dbReference type="Gene3D" id="1.10.1040.10">
    <property type="entry name" value="N-(1-d-carboxylethyl)-l-norvaline Dehydrogenase, domain 2"/>
    <property type="match status" value="1"/>
</dbReference>
<proteinExistence type="predicted"/>